<name>A0A9P4SJD4_9PEZI</name>
<proteinExistence type="predicted"/>
<organism evidence="2 3">
    <name type="scientific">Patellaria atrata CBS 101060</name>
    <dbReference type="NCBI Taxonomy" id="1346257"/>
    <lineage>
        <taxon>Eukaryota</taxon>
        <taxon>Fungi</taxon>
        <taxon>Dikarya</taxon>
        <taxon>Ascomycota</taxon>
        <taxon>Pezizomycotina</taxon>
        <taxon>Dothideomycetes</taxon>
        <taxon>Dothideomycetes incertae sedis</taxon>
        <taxon>Patellariales</taxon>
        <taxon>Patellariaceae</taxon>
        <taxon>Patellaria</taxon>
    </lineage>
</organism>
<protein>
    <submittedName>
        <fullName evidence="2">Uncharacterized protein</fullName>
    </submittedName>
</protein>
<accession>A0A9P4SJD4</accession>
<feature type="compositionally biased region" description="Basic and acidic residues" evidence="1">
    <location>
        <begin position="434"/>
        <end position="449"/>
    </location>
</feature>
<feature type="compositionally biased region" description="Pro residues" evidence="1">
    <location>
        <begin position="1"/>
        <end position="18"/>
    </location>
</feature>
<feature type="region of interest" description="Disordered" evidence="1">
    <location>
        <begin position="216"/>
        <end position="245"/>
    </location>
</feature>
<sequence length="460" mass="50906">MTTTPPPPSRIRTPPTPLHGPRYDSYEPYSPRRSSRVAAQRTQHPQTNTIDSSTHYRSPRVVRATTPIRSHKRTATRASNQTFSPPSSPGSPATRTSSRTARKPRMQARLVEHDSDSDAMIGPSGSSRHLTVQSGAMLPTPSKTPRKVNAKTHQAVNATARILFANRPATVEDAMPSPRKARRRHAAFTLSSFVDECDIGSGSDKIQIYTDSKDRVPDVDEAEDNPFVGPKKTLPKKKATTKRDKAAAEADAEMEEAAKNNEGVIYVFRGKKMFRKFEDSNVEEVTTEDEPEPITDFDLRRPRKTTTAHRPFTRSSIAPRLLFPSEDQLREREAAEEEEAVTDIDETLSRSKPRSFTADGADVTEEEAELITPVKQTFRPATPPSTVRATRSRAKKDAVSPVTPVEPVSPMPPIKRTSSGPFDKWQRTKSGKGTKREGDVLEKSGEAAGKRVRSGAYSEL</sequence>
<feature type="compositionally biased region" description="Acidic residues" evidence="1">
    <location>
        <begin position="334"/>
        <end position="346"/>
    </location>
</feature>
<evidence type="ECO:0000313" key="3">
    <source>
        <dbReference type="Proteomes" id="UP000799429"/>
    </source>
</evidence>
<feature type="region of interest" description="Disordered" evidence="1">
    <location>
        <begin position="280"/>
        <end position="460"/>
    </location>
</feature>
<evidence type="ECO:0000256" key="1">
    <source>
        <dbReference type="SAM" id="MobiDB-lite"/>
    </source>
</evidence>
<feature type="compositionally biased region" description="Acidic residues" evidence="1">
    <location>
        <begin position="280"/>
        <end position="295"/>
    </location>
</feature>
<feature type="compositionally biased region" description="Polar residues" evidence="1">
    <location>
        <begin position="124"/>
        <end position="134"/>
    </location>
</feature>
<feature type="compositionally biased region" description="Polar residues" evidence="1">
    <location>
        <begin position="76"/>
        <end position="99"/>
    </location>
</feature>
<gene>
    <name evidence="2" type="ORF">M501DRAFT_985706</name>
</gene>
<dbReference type="Proteomes" id="UP000799429">
    <property type="component" value="Unassembled WGS sequence"/>
</dbReference>
<dbReference type="EMBL" id="MU006089">
    <property type="protein sequence ID" value="KAF2843602.1"/>
    <property type="molecule type" value="Genomic_DNA"/>
</dbReference>
<evidence type="ECO:0000313" key="2">
    <source>
        <dbReference type="EMBL" id="KAF2843602.1"/>
    </source>
</evidence>
<feature type="region of interest" description="Disordered" evidence="1">
    <location>
        <begin position="1"/>
        <end position="148"/>
    </location>
</feature>
<feature type="compositionally biased region" description="Polar residues" evidence="1">
    <location>
        <begin position="40"/>
        <end position="56"/>
    </location>
</feature>
<dbReference type="AlphaFoldDB" id="A0A9P4SJD4"/>
<keyword evidence="3" id="KW-1185">Reference proteome</keyword>
<reference evidence="2" key="1">
    <citation type="journal article" date="2020" name="Stud. Mycol.">
        <title>101 Dothideomycetes genomes: a test case for predicting lifestyles and emergence of pathogens.</title>
        <authorList>
            <person name="Haridas S."/>
            <person name="Albert R."/>
            <person name="Binder M."/>
            <person name="Bloem J."/>
            <person name="Labutti K."/>
            <person name="Salamov A."/>
            <person name="Andreopoulos B."/>
            <person name="Baker S."/>
            <person name="Barry K."/>
            <person name="Bills G."/>
            <person name="Bluhm B."/>
            <person name="Cannon C."/>
            <person name="Castanera R."/>
            <person name="Culley D."/>
            <person name="Daum C."/>
            <person name="Ezra D."/>
            <person name="Gonzalez J."/>
            <person name="Henrissat B."/>
            <person name="Kuo A."/>
            <person name="Liang C."/>
            <person name="Lipzen A."/>
            <person name="Lutzoni F."/>
            <person name="Magnuson J."/>
            <person name="Mondo S."/>
            <person name="Nolan M."/>
            <person name="Ohm R."/>
            <person name="Pangilinan J."/>
            <person name="Park H.-J."/>
            <person name="Ramirez L."/>
            <person name="Alfaro M."/>
            <person name="Sun H."/>
            <person name="Tritt A."/>
            <person name="Yoshinaga Y."/>
            <person name="Zwiers L.-H."/>
            <person name="Turgeon B."/>
            <person name="Goodwin S."/>
            <person name="Spatafora J."/>
            <person name="Crous P."/>
            <person name="Grigoriev I."/>
        </authorList>
    </citation>
    <scope>NUCLEOTIDE SEQUENCE</scope>
    <source>
        <strain evidence="2">CBS 101060</strain>
    </source>
</reference>
<dbReference type="OrthoDB" id="5398515at2759"/>
<comment type="caution">
    <text evidence="2">The sequence shown here is derived from an EMBL/GenBank/DDBJ whole genome shotgun (WGS) entry which is preliminary data.</text>
</comment>